<accession>A0ABZ0AXY3</accession>
<keyword evidence="2" id="KW-1185">Reference proteome</keyword>
<reference evidence="1 2" key="1">
    <citation type="submission" date="2023-08" db="EMBL/GenBank/DDBJ databases">
        <title>Rhodoferax potami sp. nov. and Rhodoferax mekongensis sp. nov., isolated from the Mekong River in Thailand.</title>
        <authorList>
            <person name="Kitikhun S."/>
            <person name="Charoenyingcharoen P."/>
            <person name="Siriarchawattana P."/>
            <person name="Likhitrattanapisal S."/>
            <person name="Nilsakha T."/>
            <person name="Chanpet A."/>
            <person name="Rattanawaree P."/>
            <person name="Ingsriswang S."/>
        </authorList>
    </citation>
    <scope>NUCLEOTIDE SEQUENCE [LARGE SCALE GENOMIC DNA]</scope>
    <source>
        <strain evidence="1 2">TBRC 17307</strain>
    </source>
</reference>
<dbReference type="EMBL" id="CP132507">
    <property type="protein sequence ID" value="WNO03993.1"/>
    <property type="molecule type" value="Genomic_DNA"/>
</dbReference>
<dbReference type="Proteomes" id="UP001302257">
    <property type="component" value="Chromosome"/>
</dbReference>
<sequence length="431" mass="48966">MELGSANKTFRGSEPTWANACVGDNGAPGIIDYASGFAKAANALLDRAIATKGIELPVDILVYPVCFTMRHAIELFLKSVAENLISIGKTRGVPLPPFSHEDSHDLGLIWHYVQSNSFATDERLAVSINGLDEYVRDVATMDASGQVFRYPFDLNSKKHLTDIGIINFIVLKERFNEVERLLLALSQKTEELLDEYRWGTFTKKLSRYQLYQLATELPNRTAWCDASFVSIKLTLMAKYKLSGKDFCRALNLIQKRHEMAACIGMQVAIPGLSLEALMRFFDHWCKVNDLKYVIDPPPPRIVNSDDLHDTLQDHDALQDSAKALASEIRPEEFAAIQALFEFEGEVPVSEAFDLTHSIYRKYVDSHAANPDRYLRALIRMMEKVRAFERILYSLDLLGQAEALEVIFERYGLQSARTRLLERSQWHKRLRA</sequence>
<proteinExistence type="predicted"/>
<dbReference type="RefSeq" id="WP_313866864.1">
    <property type="nucleotide sequence ID" value="NZ_CP132507.1"/>
</dbReference>
<evidence type="ECO:0000313" key="1">
    <source>
        <dbReference type="EMBL" id="WNO03993.1"/>
    </source>
</evidence>
<gene>
    <name evidence="1" type="ORF">RAN89_13885</name>
</gene>
<name>A0ABZ0AXY3_9BURK</name>
<organism evidence="1 2">
    <name type="scientific">Rhodoferax mekongensis</name>
    <dbReference type="NCBI Taxonomy" id="3068341"/>
    <lineage>
        <taxon>Bacteria</taxon>
        <taxon>Pseudomonadati</taxon>
        <taxon>Pseudomonadota</taxon>
        <taxon>Betaproteobacteria</taxon>
        <taxon>Burkholderiales</taxon>
        <taxon>Comamonadaceae</taxon>
        <taxon>Rhodoferax</taxon>
    </lineage>
</organism>
<protein>
    <submittedName>
        <fullName evidence="1">Uncharacterized protein</fullName>
    </submittedName>
</protein>
<evidence type="ECO:0000313" key="2">
    <source>
        <dbReference type="Proteomes" id="UP001302257"/>
    </source>
</evidence>